<keyword evidence="2" id="KW-1133">Transmembrane helix</keyword>
<feature type="compositionally biased region" description="Low complexity" evidence="1">
    <location>
        <begin position="231"/>
        <end position="248"/>
    </location>
</feature>
<keyword evidence="5" id="KW-1185">Reference proteome</keyword>
<gene>
    <name evidence="4" type="ORF">HINF_LOCUS32873</name>
    <name evidence="3" type="ORF">HINF_LOCUS50315</name>
</gene>
<evidence type="ECO:0000313" key="4">
    <source>
        <dbReference type="EMBL" id="CAL6029996.1"/>
    </source>
</evidence>
<accession>A0AA86QQD9</accession>
<feature type="transmembrane region" description="Helical" evidence="2">
    <location>
        <begin position="40"/>
        <end position="59"/>
    </location>
</feature>
<proteinExistence type="predicted"/>
<evidence type="ECO:0000256" key="2">
    <source>
        <dbReference type="SAM" id="Phobius"/>
    </source>
</evidence>
<evidence type="ECO:0000313" key="3">
    <source>
        <dbReference type="EMBL" id="CAI9962670.1"/>
    </source>
</evidence>
<dbReference type="AlphaFoldDB" id="A0AA86QQD9"/>
<feature type="region of interest" description="Disordered" evidence="1">
    <location>
        <begin position="223"/>
        <end position="248"/>
    </location>
</feature>
<dbReference type="EMBL" id="CATOUU010000959">
    <property type="protein sequence ID" value="CAI9962670.1"/>
    <property type="molecule type" value="Genomic_DNA"/>
</dbReference>
<reference evidence="3" key="1">
    <citation type="submission" date="2023-06" db="EMBL/GenBank/DDBJ databases">
        <authorList>
            <person name="Kurt Z."/>
        </authorList>
    </citation>
    <scope>NUCLEOTIDE SEQUENCE</scope>
</reference>
<organism evidence="3">
    <name type="scientific">Hexamita inflata</name>
    <dbReference type="NCBI Taxonomy" id="28002"/>
    <lineage>
        <taxon>Eukaryota</taxon>
        <taxon>Metamonada</taxon>
        <taxon>Diplomonadida</taxon>
        <taxon>Hexamitidae</taxon>
        <taxon>Hexamitinae</taxon>
        <taxon>Hexamita</taxon>
    </lineage>
</organism>
<keyword evidence="2" id="KW-0472">Membrane</keyword>
<dbReference type="EMBL" id="CAXDID020000113">
    <property type="protein sequence ID" value="CAL6029996.1"/>
    <property type="molecule type" value="Genomic_DNA"/>
</dbReference>
<sequence length="453" mass="53281">MMYYITYKQYIYHSAILLEDLFQVLAVIDQISIAPLQKQVCGVFIYFLFLKNIIIYITLQYKTINYRPNLIVITQYHAENGQSTLESWTMVDFNLSKLEISITQTRQCFQKLVIPPSVEKCINTELSLRRGNQDEEYIENKFTTYRDVQAVEVGDHTGARVPIVKKEQHGNKESIFAPGAGLLQHNDNPDLDPVAYKEQLKAKQHDLYYDHFNDYDFGDIPYSHWNEDNDNQNYQQPNNNNDNQEPAQNNYQEQNVNYQQPEPEPNKQFIAQDLFPNVFKNINSQNDNQTGKENIMDTRTGTEQNIPREVQKAQSQFKELILKAINDHFQNEGRNDLKTDSLRQALINYRQYYAEVKRIHLDFRKIAAQLGLTEKQVSQMFRTLQDNELDDWSPEKIQAVRERAEQLRLTHPELSKEQLKEQLDKEFSLTPEYSQSPKKITNRISYILKKLFG</sequence>
<reference evidence="4 5" key="2">
    <citation type="submission" date="2024-07" db="EMBL/GenBank/DDBJ databases">
        <authorList>
            <person name="Akdeniz Z."/>
        </authorList>
    </citation>
    <scope>NUCLEOTIDE SEQUENCE [LARGE SCALE GENOMIC DNA]</scope>
</reference>
<name>A0AA86QQD9_9EUKA</name>
<dbReference type="Proteomes" id="UP001642409">
    <property type="component" value="Unassembled WGS sequence"/>
</dbReference>
<evidence type="ECO:0000313" key="5">
    <source>
        <dbReference type="Proteomes" id="UP001642409"/>
    </source>
</evidence>
<evidence type="ECO:0000256" key="1">
    <source>
        <dbReference type="SAM" id="MobiDB-lite"/>
    </source>
</evidence>
<comment type="caution">
    <text evidence="3">The sequence shown here is derived from an EMBL/GenBank/DDBJ whole genome shotgun (WGS) entry which is preliminary data.</text>
</comment>
<protein>
    <submittedName>
        <fullName evidence="4">Hypothetical_protein</fullName>
    </submittedName>
</protein>
<keyword evidence="2" id="KW-0812">Transmembrane</keyword>